<dbReference type="Proteomes" id="UP000515152">
    <property type="component" value="Chromosome 8"/>
</dbReference>
<feature type="compositionally biased region" description="Pro residues" evidence="7">
    <location>
        <begin position="22"/>
        <end position="32"/>
    </location>
</feature>
<dbReference type="GO" id="GO:0016055">
    <property type="term" value="P:Wnt signaling pathway"/>
    <property type="evidence" value="ECO:0007669"/>
    <property type="project" value="UniProtKB-KW"/>
</dbReference>
<evidence type="ECO:0000256" key="7">
    <source>
        <dbReference type="SAM" id="MobiDB-lite"/>
    </source>
</evidence>
<reference evidence="9" key="1">
    <citation type="submission" date="2025-08" db="UniProtKB">
        <authorList>
            <consortium name="RefSeq"/>
        </authorList>
    </citation>
    <scope>IDENTIFICATION</scope>
</reference>
<feature type="region of interest" description="Disordered" evidence="7">
    <location>
        <begin position="321"/>
        <end position="346"/>
    </location>
</feature>
<feature type="compositionally biased region" description="Polar residues" evidence="7">
    <location>
        <begin position="849"/>
        <end position="863"/>
    </location>
</feature>
<organism evidence="8 9">
    <name type="scientific">Clupea harengus</name>
    <name type="common">Atlantic herring</name>
    <dbReference type="NCBI Taxonomy" id="7950"/>
    <lineage>
        <taxon>Eukaryota</taxon>
        <taxon>Metazoa</taxon>
        <taxon>Chordata</taxon>
        <taxon>Craniata</taxon>
        <taxon>Vertebrata</taxon>
        <taxon>Euteleostomi</taxon>
        <taxon>Actinopterygii</taxon>
        <taxon>Neopterygii</taxon>
        <taxon>Teleostei</taxon>
        <taxon>Clupei</taxon>
        <taxon>Clupeiformes</taxon>
        <taxon>Clupeoidei</taxon>
        <taxon>Clupeidae</taxon>
        <taxon>Clupea</taxon>
    </lineage>
</organism>
<keyword evidence="6" id="KW-0472">Membrane</keyword>
<feature type="compositionally biased region" description="Polar residues" evidence="7">
    <location>
        <begin position="114"/>
        <end position="124"/>
    </location>
</feature>
<keyword evidence="8" id="KW-1185">Reference proteome</keyword>
<evidence type="ECO:0000256" key="3">
    <source>
        <dbReference type="ARBA" id="ARBA00022475"/>
    </source>
</evidence>
<dbReference type="RefSeq" id="XP_012675059.2">
    <property type="nucleotide sequence ID" value="XM_012819605.3"/>
</dbReference>
<feature type="region of interest" description="Disordered" evidence="7">
    <location>
        <begin position="833"/>
        <end position="907"/>
    </location>
</feature>
<feature type="region of interest" description="Disordered" evidence="7">
    <location>
        <begin position="217"/>
        <end position="249"/>
    </location>
</feature>
<comment type="subcellular location">
    <subcellularLocation>
        <location evidence="1">Cell membrane</location>
        <topology evidence="1">Peripheral membrane protein</topology>
    </subcellularLocation>
</comment>
<dbReference type="OrthoDB" id="9898564at2759"/>
<dbReference type="GO" id="GO:0060828">
    <property type="term" value="P:regulation of canonical Wnt signaling pathway"/>
    <property type="evidence" value="ECO:0007669"/>
    <property type="project" value="TreeGrafter"/>
</dbReference>
<gene>
    <name evidence="9" type="primary">amer1</name>
</gene>
<keyword evidence="3" id="KW-1003">Cell membrane</keyword>
<evidence type="ECO:0000313" key="8">
    <source>
        <dbReference type="Proteomes" id="UP000515152"/>
    </source>
</evidence>
<dbReference type="GeneID" id="105893225"/>
<feature type="region of interest" description="Disordered" evidence="7">
    <location>
        <begin position="103"/>
        <end position="124"/>
    </location>
</feature>
<accession>A0A6P3VKZ8</accession>
<dbReference type="GO" id="GO:0005886">
    <property type="term" value="C:plasma membrane"/>
    <property type="evidence" value="ECO:0007669"/>
    <property type="project" value="UniProtKB-SubCell"/>
</dbReference>
<dbReference type="PANTHER" id="PTHR22237:SF0">
    <property type="entry name" value="APC MEMBRANE RECRUITMENT PROTEIN 1"/>
    <property type="match status" value="1"/>
</dbReference>
<name>A0A6P3VKZ8_CLUHA</name>
<dbReference type="GO" id="GO:0005546">
    <property type="term" value="F:phosphatidylinositol-4,5-bisphosphate binding"/>
    <property type="evidence" value="ECO:0007669"/>
    <property type="project" value="TreeGrafter"/>
</dbReference>
<feature type="region of interest" description="Disordered" evidence="7">
    <location>
        <begin position="54"/>
        <end position="91"/>
    </location>
</feature>
<feature type="compositionally biased region" description="Polar residues" evidence="7">
    <location>
        <begin position="624"/>
        <end position="638"/>
    </location>
</feature>
<keyword evidence="4" id="KW-0879">Wnt signaling pathway</keyword>
<dbReference type="GO" id="GO:0030178">
    <property type="term" value="P:negative regulation of Wnt signaling pathway"/>
    <property type="evidence" value="ECO:0007669"/>
    <property type="project" value="Ensembl"/>
</dbReference>
<dbReference type="GO" id="GO:0008013">
    <property type="term" value="F:beta-catenin binding"/>
    <property type="evidence" value="ECO:0007669"/>
    <property type="project" value="TreeGrafter"/>
</dbReference>
<dbReference type="Pfam" id="PF09422">
    <property type="entry name" value="AMER"/>
    <property type="match status" value="1"/>
</dbReference>
<evidence type="ECO:0000256" key="2">
    <source>
        <dbReference type="ARBA" id="ARBA00007750"/>
    </source>
</evidence>
<proteinExistence type="inferred from homology"/>
<feature type="region of interest" description="Disordered" evidence="7">
    <location>
        <begin position="1"/>
        <end position="37"/>
    </location>
</feature>
<evidence type="ECO:0000256" key="4">
    <source>
        <dbReference type="ARBA" id="ARBA00022687"/>
    </source>
</evidence>
<comment type="similarity">
    <text evidence="2">Belongs to the Amer family.</text>
</comment>
<dbReference type="AlphaFoldDB" id="A0A6P3VKZ8"/>
<feature type="region of interest" description="Disordered" evidence="7">
    <location>
        <begin position="969"/>
        <end position="1032"/>
    </location>
</feature>
<evidence type="ECO:0000256" key="1">
    <source>
        <dbReference type="ARBA" id="ARBA00004202"/>
    </source>
</evidence>
<dbReference type="KEGG" id="char:105893225"/>
<feature type="compositionally biased region" description="Acidic residues" evidence="7">
    <location>
        <begin position="226"/>
        <end position="238"/>
    </location>
</feature>
<evidence type="ECO:0000256" key="6">
    <source>
        <dbReference type="ARBA" id="ARBA00023136"/>
    </source>
</evidence>
<dbReference type="InterPro" id="IPR019003">
    <property type="entry name" value="AMER"/>
</dbReference>
<dbReference type="PANTHER" id="PTHR22237">
    <property type="entry name" value="APC MEMBRANE RECRUITMENT PROTEIN 2-RELATED"/>
    <property type="match status" value="1"/>
</dbReference>
<evidence type="ECO:0000313" key="9">
    <source>
        <dbReference type="RefSeq" id="XP_012675059.2"/>
    </source>
</evidence>
<sequence>METAAGSEPSDAELLDSISQEPPHPPPQPPPGKLRKTAFKFFSSRKSICVLPSLFGGLGKGQGRGSSKTGVTKSRTHDGVSPGCWDDAVRGSGGDVSAADFEFRTQRDSGGGSDSQKGTETLKSQFLPWQRRGFRSLFSSFRRPKRSKNVEVAKISSMEMLPSACNVPVAQVIVGHHSNYCLSGVVEPVVPDPVNGSECVTSTATECMKAEVLVPEKKKGRKGTPEEEEEDDEEDEDEERSKVEAAAEETEVITRAVPGTYRQPLCAESELVRLTEQNPEGADSDPPAVSSSSDHASLVYGDVSSLKSFDSLTGCGDIIADQDDDSVAESSVSGERGSRNAGKRSSCFVTYQGGGEEMATPDEVDGDYLQGLWESKAGNEVCYVPAQQTDSLPITPDQPISSLHTITTPSSIGGCTSSSSNTNSCPLGVLEKVLSPGELMTPQSDHQESVPNSDEGYYDSTTPGADEDTRDRARPERLPRDSYSGDALYELFEPDDRLLSPPLPHSDPCSFLGMPLPGSAEGKGSPVNTPKTGAMDTCAIETEEDRLNKIQQVLLCCELQSLRKTTKEPLLFNRGPYYTDSDIPISNCKVGKKQMEKPLSPRGTRIAPVHHTLEDAPLSDGGESPQTQDDPTFSQIPSPLQEPGPYLKRDQRGPLSAHLHGPSLPSSQSQEELTVCFSQALVDFNKHSHVYCNSTESLDGSESSSPFGQNLQALPAIVTFDVVDMENEGEFEHQTELGEGEEELASPFEPFEDESCYLQKDAFAECDERMFDAYEQSLLLGNTWGITSLPRHLSLGRACQPTPAPLALNRRSRSLDTDSLELCVNDASSGAQYEGVRTGSLHRRKNGHLSVTDTRGSLNQQVARDSRRHGQGPREPVSVSNSASLCQKQPSACHPPPDTRPASKPALQAAIRPSDLPLQAGPSFCGRGRIPAPPSSVGAAAGGNGAFLGASRTSGEGVEVFYPCGFPDPGHSQGKARPVGVTQGVPHRGPSSGGGPSPWSRSDKERDVSGLVGKSMKAVEVGYGPTQTKRTT</sequence>
<feature type="compositionally biased region" description="Polar residues" evidence="7">
    <location>
        <begin position="441"/>
        <end position="452"/>
    </location>
</feature>
<protein>
    <submittedName>
        <fullName evidence="9">APC membrane recruitment protein 1</fullName>
    </submittedName>
</protein>
<evidence type="ECO:0000256" key="5">
    <source>
        <dbReference type="ARBA" id="ARBA00023121"/>
    </source>
</evidence>
<dbReference type="CTD" id="139285"/>
<feature type="region of interest" description="Disordered" evidence="7">
    <location>
        <begin position="439"/>
        <end position="484"/>
    </location>
</feature>
<feature type="compositionally biased region" description="Basic and acidic residues" evidence="7">
    <location>
        <begin position="467"/>
        <end position="480"/>
    </location>
</feature>
<feature type="region of interest" description="Disordered" evidence="7">
    <location>
        <begin position="614"/>
        <end position="667"/>
    </location>
</feature>
<feature type="compositionally biased region" description="Polar residues" evidence="7">
    <location>
        <begin position="878"/>
        <end position="890"/>
    </location>
</feature>
<keyword evidence="5" id="KW-0446">Lipid-binding</keyword>